<evidence type="ECO:0000256" key="1">
    <source>
        <dbReference type="SAM" id="SignalP"/>
    </source>
</evidence>
<reference evidence="2" key="1">
    <citation type="submission" date="2018-01" db="EMBL/GenBank/DDBJ databases">
        <title>An insight into the sialome of Amazonian anophelines.</title>
        <authorList>
            <person name="Ribeiro J.M."/>
            <person name="Scarpassa V."/>
            <person name="Calvo E."/>
        </authorList>
    </citation>
    <scope>NUCLEOTIDE SEQUENCE</scope>
</reference>
<dbReference type="EMBL" id="GGFL01011095">
    <property type="protein sequence ID" value="MBW75273.1"/>
    <property type="molecule type" value="Transcribed_RNA"/>
</dbReference>
<sequence length="74" mass="8645">MLLLLLLQQPLALVVLWSRQSRHGGQRCPYRTYTGAQLRWHDVDWTAHVAGRWLRGAHDGTHRARWHQHRGGCV</sequence>
<dbReference type="AlphaFoldDB" id="A0A2M4DCG2"/>
<evidence type="ECO:0000313" key="2">
    <source>
        <dbReference type="EMBL" id="MBW75273.1"/>
    </source>
</evidence>
<name>A0A2M4DCG2_ANODA</name>
<feature type="signal peptide" evidence="1">
    <location>
        <begin position="1"/>
        <end position="18"/>
    </location>
</feature>
<accession>A0A2M4DCG2</accession>
<organism evidence="2">
    <name type="scientific">Anopheles darlingi</name>
    <name type="common">Mosquito</name>
    <dbReference type="NCBI Taxonomy" id="43151"/>
    <lineage>
        <taxon>Eukaryota</taxon>
        <taxon>Metazoa</taxon>
        <taxon>Ecdysozoa</taxon>
        <taxon>Arthropoda</taxon>
        <taxon>Hexapoda</taxon>
        <taxon>Insecta</taxon>
        <taxon>Pterygota</taxon>
        <taxon>Neoptera</taxon>
        <taxon>Endopterygota</taxon>
        <taxon>Diptera</taxon>
        <taxon>Nematocera</taxon>
        <taxon>Culicoidea</taxon>
        <taxon>Culicidae</taxon>
        <taxon>Anophelinae</taxon>
        <taxon>Anopheles</taxon>
    </lineage>
</organism>
<keyword evidence="1" id="KW-0732">Signal</keyword>
<proteinExistence type="predicted"/>
<protein>
    <submittedName>
        <fullName evidence="2">Putative secreted protein</fullName>
    </submittedName>
</protein>
<feature type="chain" id="PRO_5014733965" evidence="1">
    <location>
        <begin position="19"/>
        <end position="74"/>
    </location>
</feature>